<evidence type="ECO:0000313" key="2">
    <source>
        <dbReference type="Proteomes" id="UP000314294"/>
    </source>
</evidence>
<evidence type="ECO:0000313" key="1">
    <source>
        <dbReference type="EMBL" id="TNN23389.1"/>
    </source>
</evidence>
<dbReference type="GO" id="GO:0008168">
    <property type="term" value="F:methyltransferase activity"/>
    <property type="evidence" value="ECO:0007669"/>
    <property type="project" value="UniProtKB-KW"/>
</dbReference>
<dbReference type="EMBL" id="SRLO01018649">
    <property type="protein sequence ID" value="TNN23389.1"/>
    <property type="molecule type" value="Genomic_DNA"/>
</dbReference>
<organism evidence="1 2">
    <name type="scientific">Liparis tanakae</name>
    <name type="common">Tanaka's snailfish</name>
    <dbReference type="NCBI Taxonomy" id="230148"/>
    <lineage>
        <taxon>Eukaryota</taxon>
        <taxon>Metazoa</taxon>
        <taxon>Chordata</taxon>
        <taxon>Craniata</taxon>
        <taxon>Vertebrata</taxon>
        <taxon>Euteleostomi</taxon>
        <taxon>Actinopterygii</taxon>
        <taxon>Neopterygii</taxon>
        <taxon>Teleostei</taxon>
        <taxon>Neoteleostei</taxon>
        <taxon>Acanthomorphata</taxon>
        <taxon>Eupercaria</taxon>
        <taxon>Perciformes</taxon>
        <taxon>Cottioidei</taxon>
        <taxon>Cottales</taxon>
        <taxon>Liparidae</taxon>
        <taxon>Liparis</taxon>
    </lineage>
</organism>
<accession>A0A4Z2E3T1</accession>
<gene>
    <name evidence="1" type="primary">prmt7_1</name>
    <name evidence="1" type="ORF">EYF80_066491</name>
</gene>
<dbReference type="GO" id="GO:0032259">
    <property type="term" value="P:methylation"/>
    <property type="evidence" value="ECO:0007669"/>
    <property type="project" value="UniProtKB-KW"/>
</dbReference>
<sequence>MDQMVQVSLTERLADAQKSLDFRESREAEPQPLWEYPCRALSRPAGVMTFDFTQLGACEWSRHRKQGVYFLPAPWESAASGAVSYSLTFEPDTGDVKMDFSVAPQ</sequence>
<proteinExistence type="predicted"/>
<keyword evidence="1" id="KW-0808">Transferase</keyword>
<keyword evidence="1" id="KW-0489">Methyltransferase</keyword>
<dbReference type="Proteomes" id="UP000314294">
    <property type="component" value="Unassembled WGS sequence"/>
</dbReference>
<dbReference type="AlphaFoldDB" id="A0A4Z2E3T1"/>
<keyword evidence="2" id="KW-1185">Reference proteome</keyword>
<comment type="caution">
    <text evidence="1">The sequence shown here is derived from an EMBL/GenBank/DDBJ whole genome shotgun (WGS) entry which is preliminary data.</text>
</comment>
<dbReference type="Gene3D" id="2.70.160.11">
    <property type="entry name" value="Hnrnp arginine n-methyltransferase1"/>
    <property type="match status" value="2"/>
</dbReference>
<reference evidence="1 2" key="1">
    <citation type="submission" date="2019-03" db="EMBL/GenBank/DDBJ databases">
        <title>First draft genome of Liparis tanakae, snailfish: a comprehensive survey of snailfish specific genes.</title>
        <authorList>
            <person name="Kim W."/>
            <person name="Song I."/>
            <person name="Jeong J.-H."/>
            <person name="Kim D."/>
            <person name="Kim S."/>
            <person name="Ryu S."/>
            <person name="Song J.Y."/>
            <person name="Lee S.K."/>
        </authorList>
    </citation>
    <scope>NUCLEOTIDE SEQUENCE [LARGE SCALE GENOMIC DNA]</scope>
    <source>
        <tissue evidence="1">Muscle</tissue>
    </source>
</reference>
<protein>
    <submittedName>
        <fullName evidence="1">Protein arginine N-methyltransferase 7</fullName>
    </submittedName>
</protein>
<name>A0A4Z2E3T1_9TELE</name>
<dbReference type="OrthoDB" id="412876at2759"/>